<reference evidence="15" key="1">
    <citation type="submission" date="2016-04" db="EMBL/GenBank/DDBJ databases">
        <title>Cephalotus genome sequencing.</title>
        <authorList>
            <person name="Fukushima K."/>
            <person name="Hasebe M."/>
            <person name="Fang X."/>
        </authorList>
    </citation>
    <scope>NUCLEOTIDE SEQUENCE [LARGE SCALE GENOMIC DNA]</scope>
    <source>
        <strain evidence="15">cv. St1</strain>
    </source>
</reference>
<dbReference type="GO" id="GO:0106310">
    <property type="term" value="F:protein serine kinase activity"/>
    <property type="evidence" value="ECO:0007669"/>
    <property type="project" value="RHEA"/>
</dbReference>
<dbReference type="InterPro" id="IPR000719">
    <property type="entry name" value="Prot_kinase_dom"/>
</dbReference>
<evidence type="ECO:0000256" key="2">
    <source>
        <dbReference type="ARBA" id="ARBA00012513"/>
    </source>
</evidence>
<evidence type="ECO:0000256" key="4">
    <source>
        <dbReference type="ARBA" id="ARBA00022553"/>
    </source>
</evidence>
<dbReference type="PANTHER" id="PTHR24351">
    <property type="entry name" value="RIBOSOMAL PROTEIN S6 KINASE"/>
    <property type="match status" value="1"/>
</dbReference>
<feature type="domain" description="Protein kinase" evidence="12">
    <location>
        <begin position="130"/>
        <end position="400"/>
    </location>
</feature>
<dbReference type="PROSITE" id="PS51285">
    <property type="entry name" value="AGC_KINASE_CTER"/>
    <property type="match status" value="1"/>
</dbReference>
<keyword evidence="8" id="KW-0067">ATP-binding</keyword>
<dbReference type="InParanoid" id="A0A1Q3C2E9"/>
<dbReference type="GO" id="GO:0005634">
    <property type="term" value="C:nucleus"/>
    <property type="evidence" value="ECO:0007669"/>
    <property type="project" value="UniProtKB-ARBA"/>
</dbReference>
<dbReference type="GO" id="GO:0005524">
    <property type="term" value="F:ATP binding"/>
    <property type="evidence" value="ECO:0007669"/>
    <property type="project" value="UniProtKB-KW"/>
</dbReference>
<comment type="caution">
    <text evidence="14">The sequence shown here is derived from an EMBL/GenBank/DDBJ whole genome shotgun (WGS) entry which is preliminary data.</text>
</comment>
<evidence type="ECO:0000259" key="13">
    <source>
        <dbReference type="PROSITE" id="PS51285"/>
    </source>
</evidence>
<evidence type="ECO:0000256" key="6">
    <source>
        <dbReference type="ARBA" id="ARBA00022741"/>
    </source>
</evidence>
<evidence type="ECO:0000256" key="8">
    <source>
        <dbReference type="ARBA" id="ARBA00022840"/>
    </source>
</evidence>
<keyword evidence="7 14" id="KW-0418">Kinase</keyword>
<comment type="similarity">
    <text evidence="1">Belongs to the protein kinase superfamily. AGC Ser/Thr protein kinase family. S6 kinase subfamily.</text>
</comment>
<dbReference type="SUPFAM" id="SSF56112">
    <property type="entry name" value="Protein kinase-like (PK-like)"/>
    <property type="match status" value="1"/>
</dbReference>
<dbReference type="PROSITE" id="PS50011">
    <property type="entry name" value="PROTEIN_KINASE_DOM"/>
    <property type="match status" value="1"/>
</dbReference>
<evidence type="ECO:0000256" key="5">
    <source>
        <dbReference type="ARBA" id="ARBA00022679"/>
    </source>
</evidence>
<protein>
    <recommendedName>
        <fullName evidence="2">non-specific serine/threonine protein kinase</fullName>
        <ecNumber evidence="2">2.7.11.1</ecNumber>
    </recommendedName>
</protein>
<dbReference type="SMART" id="SM00220">
    <property type="entry name" value="S_TKc"/>
    <property type="match status" value="1"/>
</dbReference>
<dbReference type="InterPro" id="IPR017892">
    <property type="entry name" value="Pkinase_C"/>
</dbReference>
<keyword evidence="5" id="KW-0808">Transferase</keyword>
<gene>
    <name evidence="14" type="ORF">CFOL_v3_17866</name>
</gene>
<evidence type="ECO:0000256" key="10">
    <source>
        <dbReference type="ARBA" id="ARBA00048679"/>
    </source>
</evidence>
<proteinExistence type="inferred from homology"/>
<keyword evidence="15" id="KW-1185">Reference proteome</keyword>
<name>A0A1Q3C2E9_CEPFO</name>
<sequence length="476" mass="53040">MVSTSQKKPLHSLLAVNLKKLTITPPSCSSFPDTTQQEDFDFSEVFGPNNNNNTNTSPSPSSSSSSAFLGDPQVIHSRSHSFVGPSPRYTLSTSLPLQIQELEAEAETEEAEEKKGNSDDECVKIGPGDFEILRVVGKGAFGKVFQVRKRDYDSGGGGGGDGDSDNDGIYAMKVMRKEGIIKKNHVDYMKAERDILTKVVHPFIVQLRYSFQTKSKLYLILDFINGGHLFFHLYRQGLFSEDQARLYTAEIVSAVSHLHKCGIVHRDLKPENILMDSKGHVMLTDFGLAKEIEESSRSNSMCGTTEYMAPEILLSKGHNKDADWWSVGILLYEMLTGQPPFTHANRQKLQQRIINEKVKLPPFLTSEAHSLLKGLLQKEPSRRLGSGSRGGDEIKTHKWFRAINWKKLEARELQPKFKPDVSGKDCTANFDQCWTTMPADDSPAPTPTAGEHFQGYTYVAPNPWLSSPELNVKGSN</sequence>
<feature type="domain" description="AGC-kinase C-terminal" evidence="13">
    <location>
        <begin position="401"/>
        <end position="468"/>
    </location>
</feature>
<dbReference type="InterPro" id="IPR011009">
    <property type="entry name" value="Kinase-like_dom_sf"/>
</dbReference>
<keyword evidence="6" id="KW-0547">Nucleotide-binding</keyword>
<dbReference type="AlphaFoldDB" id="A0A1Q3C2E9"/>
<feature type="compositionally biased region" description="Low complexity" evidence="11">
    <location>
        <begin position="48"/>
        <end position="66"/>
    </location>
</feature>
<keyword evidence="4" id="KW-0597">Phosphoprotein</keyword>
<dbReference type="Gene3D" id="3.30.200.20">
    <property type="entry name" value="Phosphorylase Kinase, domain 1"/>
    <property type="match status" value="1"/>
</dbReference>
<evidence type="ECO:0000256" key="9">
    <source>
        <dbReference type="ARBA" id="ARBA00047899"/>
    </source>
</evidence>
<dbReference type="FunFam" id="1.10.510.10:FF:000297">
    <property type="entry name" value="Non-specific serine/threonine protein kinase"/>
    <property type="match status" value="1"/>
</dbReference>
<dbReference type="SMART" id="SM00133">
    <property type="entry name" value="S_TK_X"/>
    <property type="match status" value="1"/>
</dbReference>
<dbReference type="STRING" id="3775.A0A1Q3C2E9"/>
<dbReference type="GO" id="GO:0004674">
    <property type="term" value="F:protein serine/threonine kinase activity"/>
    <property type="evidence" value="ECO:0007669"/>
    <property type="project" value="UniProtKB-KW"/>
</dbReference>
<evidence type="ECO:0000256" key="1">
    <source>
        <dbReference type="ARBA" id="ARBA00009804"/>
    </source>
</evidence>
<dbReference type="GO" id="GO:0045727">
    <property type="term" value="P:positive regulation of translation"/>
    <property type="evidence" value="ECO:0007669"/>
    <property type="project" value="UniProtKB-ARBA"/>
</dbReference>
<dbReference type="Pfam" id="PF00069">
    <property type="entry name" value="Pkinase"/>
    <property type="match status" value="1"/>
</dbReference>
<dbReference type="EC" id="2.7.11.1" evidence="2"/>
<dbReference type="FunFam" id="3.30.200.20:FF:000048">
    <property type="entry name" value="Non-specific serine/threonine protein kinase"/>
    <property type="match status" value="1"/>
</dbReference>
<evidence type="ECO:0000256" key="11">
    <source>
        <dbReference type="SAM" id="MobiDB-lite"/>
    </source>
</evidence>
<dbReference type="PROSITE" id="PS00108">
    <property type="entry name" value="PROTEIN_KINASE_ST"/>
    <property type="match status" value="1"/>
</dbReference>
<keyword evidence="3" id="KW-0723">Serine/threonine-protein kinase</keyword>
<dbReference type="GO" id="GO:0009651">
    <property type="term" value="P:response to salt stress"/>
    <property type="evidence" value="ECO:0007669"/>
    <property type="project" value="UniProtKB-ARBA"/>
</dbReference>
<feature type="compositionally biased region" description="Polar residues" evidence="11">
    <location>
        <begin position="26"/>
        <end position="35"/>
    </location>
</feature>
<dbReference type="GO" id="GO:0009409">
    <property type="term" value="P:response to cold"/>
    <property type="evidence" value="ECO:0007669"/>
    <property type="project" value="UniProtKB-ARBA"/>
</dbReference>
<feature type="region of interest" description="Disordered" evidence="11">
    <location>
        <begin position="26"/>
        <end position="70"/>
    </location>
</feature>
<comment type="catalytic activity">
    <reaction evidence="10">
        <text>L-seryl-[protein] + ATP = O-phospho-L-seryl-[protein] + ADP + H(+)</text>
        <dbReference type="Rhea" id="RHEA:17989"/>
        <dbReference type="Rhea" id="RHEA-COMP:9863"/>
        <dbReference type="Rhea" id="RHEA-COMP:11604"/>
        <dbReference type="ChEBI" id="CHEBI:15378"/>
        <dbReference type="ChEBI" id="CHEBI:29999"/>
        <dbReference type="ChEBI" id="CHEBI:30616"/>
        <dbReference type="ChEBI" id="CHEBI:83421"/>
        <dbReference type="ChEBI" id="CHEBI:456216"/>
        <dbReference type="EC" id="2.7.11.1"/>
    </reaction>
</comment>
<dbReference type="OrthoDB" id="63267at2759"/>
<dbReference type="InterPro" id="IPR008271">
    <property type="entry name" value="Ser/Thr_kinase_AS"/>
</dbReference>
<accession>A0A1Q3C2E9</accession>
<evidence type="ECO:0000259" key="12">
    <source>
        <dbReference type="PROSITE" id="PS50011"/>
    </source>
</evidence>
<evidence type="ECO:0000256" key="7">
    <source>
        <dbReference type="ARBA" id="ARBA00022777"/>
    </source>
</evidence>
<comment type="catalytic activity">
    <reaction evidence="9">
        <text>L-threonyl-[protein] + ATP = O-phospho-L-threonyl-[protein] + ADP + H(+)</text>
        <dbReference type="Rhea" id="RHEA:46608"/>
        <dbReference type="Rhea" id="RHEA-COMP:11060"/>
        <dbReference type="Rhea" id="RHEA-COMP:11605"/>
        <dbReference type="ChEBI" id="CHEBI:15378"/>
        <dbReference type="ChEBI" id="CHEBI:30013"/>
        <dbReference type="ChEBI" id="CHEBI:30616"/>
        <dbReference type="ChEBI" id="CHEBI:61977"/>
        <dbReference type="ChEBI" id="CHEBI:456216"/>
        <dbReference type="EC" id="2.7.11.1"/>
    </reaction>
</comment>
<dbReference type="EMBL" id="BDDD01001229">
    <property type="protein sequence ID" value="GAV74386.1"/>
    <property type="molecule type" value="Genomic_DNA"/>
</dbReference>
<dbReference type="Proteomes" id="UP000187406">
    <property type="component" value="Unassembled WGS sequence"/>
</dbReference>
<dbReference type="InterPro" id="IPR000961">
    <property type="entry name" value="AGC-kinase_C"/>
</dbReference>
<dbReference type="Gene3D" id="1.10.510.10">
    <property type="entry name" value="Transferase(Phosphotransferase) domain 1"/>
    <property type="match status" value="1"/>
</dbReference>
<evidence type="ECO:0000313" key="14">
    <source>
        <dbReference type="EMBL" id="GAV74386.1"/>
    </source>
</evidence>
<organism evidence="14 15">
    <name type="scientific">Cephalotus follicularis</name>
    <name type="common">Albany pitcher plant</name>
    <dbReference type="NCBI Taxonomy" id="3775"/>
    <lineage>
        <taxon>Eukaryota</taxon>
        <taxon>Viridiplantae</taxon>
        <taxon>Streptophyta</taxon>
        <taxon>Embryophyta</taxon>
        <taxon>Tracheophyta</taxon>
        <taxon>Spermatophyta</taxon>
        <taxon>Magnoliopsida</taxon>
        <taxon>eudicotyledons</taxon>
        <taxon>Gunneridae</taxon>
        <taxon>Pentapetalae</taxon>
        <taxon>rosids</taxon>
        <taxon>fabids</taxon>
        <taxon>Oxalidales</taxon>
        <taxon>Cephalotaceae</taxon>
        <taxon>Cephalotus</taxon>
    </lineage>
</organism>
<evidence type="ECO:0000313" key="15">
    <source>
        <dbReference type="Proteomes" id="UP000187406"/>
    </source>
</evidence>
<dbReference type="Pfam" id="PF00433">
    <property type="entry name" value="Pkinase_C"/>
    <property type="match status" value="1"/>
</dbReference>
<evidence type="ECO:0000256" key="3">
    <source>
        <dbReference type="ARBA" id="ARBA00022527"/>
    </source>
</evidence>